<evidence type="ECO:0000256" key="4">
    <source>
        <dbReference type="ARBA" id="ARBA00023125"/>
    </source>
</evidence>
<evidence type="ECO:0000259" key="8">
    <source>
        <dbReference type="Pfam" id="PF08281"/>
    </source>
</evidence>
<dbReference type="Gene3D" id="1.10.1740.10">
    <property type="match status" value="1"/>
</dbReference>
<evidence type="ECO:0000256" key="6">
    <source>
        <dbReference type="RuleBase" id="RU000716"/>
    </source>
</evidence>
<dbReference type="Proteomes" id="UP001597417">
    <property type="component" value="Unassembled WGS sequence"/>
</dbReference>
<dbReference type="Pfam" id="PF08281">
    <property type="entry name" value="Sigma70_r4_2"/>
    <property type="match status" value="1"/>
</dbReference>
<name>A0ABW5FMB2_9PSEU</name>
<comment type="similarity">
    <text evidence="1 6">Belongs to the sigma-70 factor family. ECF subfamily.</text>
</comment>
<keyword evidence="4 6" id="KW-0238">DNA-binding</keyword>
<keyword evidence="2 6" id="KW-0805">Transcription regulation</keyword>
<dbReference type="NCBIfam" id="TIGR02937">
    <property type="entry name" value="sigma70-ECF"/>
    <property type="match status" value="1"/>
</dbReference>
<dbReference type="InterPro" id="IPR000838">
    <property type="entry name" value="RNA_pol_sigma70_ECF_CS"/>
</dbReference>
<evidence type="ECO:0000256" key="3">
    <source>
        <dbReference type="ARBA" id="ARBA00023082"/>
    </source>
</evidence>
<dbReference type="CDD" id="cd06171">
    <property type="entry name" value="Sigma70_r4"/>
    <property type="match status" value="1"/>
</dbReference>
<dbReference type="SUPFAM" id="SSF88946">
    <property type="entry name" value="Sigma2 domain of RNA polymerase sigma factors"/>
    <property type="match status" value="1"/>
</dbReference>
<reference evidence="10" key="1">
    <citation type="journal article" date="2019" name="Int. J. Syst. Evol. Microbiol.">
        <title>The Global Catalogue of Microorganisms (GCM) 10K type strain sequencing project: providing services to taxonomists for standard genome sequencing and annotation.</title>
        <authorList>
            <consortium name="The Broad Institute Genomics Platform"/>
            <consortium name="The Broad Institute Genome Sequencing Center for Infectious Disease"/>
            <person name="Wu L."/>
            <person name="Ma J."/>
        </authorList>
    </citation>
    <scope>NUCLEOTIDE SEQUENCE [LARGE SCALE GENOMIC DNA]</scope>
    <source>
        <strain evidence="10">CGMCC 4.7645</strain>
    </source>
</reference>
<evidence type="ECO:0000313" key="10">
    <source>
        <dbReference type="Proteomes" id="UP001597417"/>
    </source>
</evidence>
<dbReference type="InterPro" id="IPR014284">
    <property type="entry name" value="RNA_pol_sigma-70_dom"/>
</dbReference>
<dbReference type="InterPro" id="IPR013325">
    <property type="entry name" value="RNA_pol_sigma_r2"/>
</dbReference>
<dbReference type="PANTHER" id="PTHR43133">
    <property type="entry name" value="RNA POLYMERASE ECF-TYPE SIGMA FACTO"/>
    <property type="match status" value="1"/>
</dbReference>
<evidence type="ECO:0000256" key="1">
    <source>
        <dbReference type="ARBA" id="ARBA00010641"/>
    </source>
</evidence>
<evidence type="ECO:0000259" key="7">
    <source>
        <dbReference type="Pfam" id="PF04542"/>
    </source>
</evidence>
<dbReference type="Gene3D" id="1.10.10.10">
    <property type="entry name" value="Winged helix-like DNA-binding domain superfamily/Winged helix DNA-binding domain"/>
    <property type="match status" value="1"/>
</dbReference>
<evidence type="ECO:0000256" key="5">
    <source>
        <dbReference type="ARBA" id="ARBA00023163"/>
    </source>
</evidence>
<comment type="caution">
    <text evidence="9">The sequence shown here is derived from an EMBL/GenBank/DDBJ whole genome shotgun (WGS) entry which is preliminary data.</text>
</comment>
<sequence>MSVDRPSGRDITDWALAAGRGDPVALERFVRATQPMVWRLVAHLSDPGSADDLAQETFLRALGALHRFRAESSAVTWLLSIARRVAADQIRSARARPRHAEVTDWQRGVEQAQPITGPGFDEGVALSALLASLDAQRREAFVLTQTLGLSYDEAAQVCRCPVGTIRSRVFRARKDLLALLHDAEDPPRRRAAN</sequence>
<dbReference type="Pfam" id="PF04542">
    <property type="entry name" value="Sigma70_r2"/>
    <property type="match status" value="1"/>
</dbReference>
<evidence type="ECO:0000256" key="2">
    <source>
        <dbReference type="ARBA" id="ARBA00023015"/>
    </source>
</evidence>
<dbReference type="InterPro" id="IPR007627">
    <property type="entry name" value="RNA_pol_sigma70_r2"/>
</dbReference>
<gene>
    <name evidence="9" type="ORF">ACFSXZ_01030</name>
</gene>
<dbReference type="PANTHER" id="PTHR43133:SF61">
    <property type="entry name" value="ECF RNA POLYMERASE SIGMA FACTOR SIGC"/>
    <property type="match status" value="1"/>
</dbReference>
<dbReference type="SUPFAM" id="SSF88659">
    <property type="entry name" value="Sigma3 and sigma4 domains of RNA polymerase sigma factors"/>
    <property type="match status" value="1"/>
</dbReference>
<keyword evidence="3 6" id="KW-0731">Sigma factor</keyword>
<accession>A0ABW5FMB2</accession>
<dbReference type="PROSITE" id="PS01063">
    <property type="entry name" value="SIGMA70_ECF"/>
    <property type="match status" value="1"/>
</dbReference>
<organism evidence="9 10">
    <name type="scientific">Amycolatopsis pigmentata</name>
    <dbReference type="NCBI Taxonomy" id="450801"/>
    <lineage>
        <taxon>Bacteria</taxon>
        <taxon>Bacillati</taxon>
        <taxon>Actinomycetota</taxon>
        <taxon>Actinomycetes</taxon>
        <taxon>Pseudonocardiales</taxon>
        <taxon>Pseudonocardiaceae</taxon>
        <taxon>Amycolatopsis</taxon>
    </lineage>
</organism>
<feature type="domain" description="RNA polymerase sigma factor 70 region 4 type 2" evidence="8">
    <location>
        <begin position="125"/>
        <end position="176"/>
    </location>
</feature>
<feature type="domain" description="RNA polymerase sigma-70 region 2" evidence="7">
    <location>
        <begin position="30"/>
        <end position="94"/>
    </location>
</feature>
<keyword evidence="5 6" id="KW-0804">Transcription</keyword>
<dbReference type="InterPro" id="IPR036388">
    <property type="entry name" value="WH-like_DNA-bd_sf"/>
</dbReference>
<proteinExistence type="inferred from homology"/>
<dbReference type="EMBL" id="JBHUKR010000002">
    <property type="protein sequence ID" value="MFD2414907.1"/>
    <property type="molecule type" value="Genomic_DNA"/>
</dbReference>
<evidence type="ECO:0000313" key="9">
    <source>
        <dbReference type="EMBL" id="MFD2414907.1"/>
    </source>
</evidence>
<dbReference type="RefSeq" id="WP_378260357.1">
    <property type="nucleotide sequence ID" value="NZ_JBHUKR010000002.1"/>
</dbReference>
<dbReference type="InterPro" id="IPR013324">
    <property type="entry name" value="RNA_pol_sigma_r3/r4-like"/>
</dbReference>
<keyword evidence="10" id="KW-1185">Reference proteome</keyword>
<protein>
    <recommendedName>
        <fullName evidence="6">RNA polymerase sigma factor</fullName>
    </recommendedName>
</protein>
<dbReference type="InterPro" id="IPR039425">
    <property type="entry name" value="RNA_pol_sigma-70-like"/>
</dbReference>
<dbReference type="InterPro" id="IPR013249">
    <property type="entry name" value="RNA_pol_sigma70_r4_t2"/>
</dbReference>